<dbReference type="AlphaFoldDB" id="A0A0R2K0N4"/>
<evidence type="ECO:0000313" key="1">
    <source>
        <dbReference type="EMBL" id="KRN80652.1"/>
    </source>
</evidence>
<protein>
    <recommendedName>
        <fullName evidence="3">Glycoside hydrolase family 5 domain-containing protein</fullName>
    </recommendedName>
</protein>
<gene>
    <name evidence="1" type="ORF">IV52_GL001207</name>
</gene>
<dbReference type="RefSeq" id="WP_054646923.1">
    <property type="nucleotide sequence ID" value="NZ_FUXS01000012.1"/>
</dbReference>
<accession>A0A0R2K0N4</accession>
<comment type="caution">
    <text evidence="1">The sequence shown here is derived from an EMBL/GenBank/DDBJ whole genome shotgun (WGS) entry which is preliminary data.</text>
</comment>
<dbReference type="PATRIC" id="fig|1122148.6.peg.1236"/>
<dbReference type="SUPFAM" id="SSF51445">
    <property type="entry name" value="(Trans)glycosidases"/>
    <property type="match status" value="1"/>
</dbReference>
<dbReference type="Gene3D" id="3.20.20.80">
    <property type="entry name" value="Glycosidases"/>
    <property type="match status" value="1"/>
</dbReference>
<organism evidence="1 2">
    <name type="scientific">Fructilactobacillus lindneri DSM 20690 = JCM 11027</name>
    <dbReference type="NCBI Taxonomy" id="1122148"/>
    <lineage>
        <taxon>Bacteria</taxon>
        <taxon>Bacillati</taxon>
        <taxon>Bacillota</taxon>
        <taxon>Bacilli</taxon>
        <taxon>Lactobacillales</taxon>
        <taxon>Lactobacillaceae</taxon>
        <taxon>Fructilactobacillus</taxon>
    </lineage>
</organism>
<sequence length="409" mass="47078">MVFSTKADLVANRPLSEKMLINSWKYRKYFEKSIAAMSKVGFKYVNIGTWFYLTKSDGDPIFDNEIEKTQVALDICKKYGMKPMINFNGQNNGYLNTETWCNFNQNQLEQIKQYFSKFVQTFSNQGIIWANLNEPDNVFWAPFNERHNPRVISSWVNFSKWFIDETFEFDKNPLNVPYSCITSVADEGSDITRQAIRQGLFRRALGGISHPYVYHNHNNGQPEIMLELHEGTVAGLPLVSNEYGYSRDTSSGDHNQGYFSMAEAAKYTARQTIIQDYLGFSIIGIYCDLGDSYSIENDDCSLNLVGKMTMDLVNELNGYTIQEKIEVDSHDNVYDDIYAFRYSKDNCVDKIVYWAPEKVGLRQLSVNNKIIKLNITDYPQVVDYDGVPNPKEYFLPIKSNTSLGTEVMY</sequence>
<keyword evidence="2" id="KW-1185">Reference proteome</keyword>
<dbReference type="Proteomes" id="UP000051565">
    <property type="component" value="Unassembled WGS sequence"/>
</dbReference>
<name>A0A0R2K0N4_9LACO</name>
<proteinExistence type="predicted"/>
<evidence type="ECO:0000313" key="2">
    <source>
        <dbReference type="Proteomes" id="UP000051565"/>
    </source>
</evidence>
<dbReference type="STRING" id="53444.AYR59_04685"/>
<dbReference type="EMBL" id="JQBT01000005">
    <property type="protein sequence ID" value="KRN80652.1"/>
    <property type="molecule type" value="Genomic_DNA"/>
</dbReference>
<reference evidence="1 2" key="1">
    <citation type="journal article" date="2015" name="Genome Announc.">
        <title>Expanding the biotechnology potential of lactobacilli through comparative genomics of 213 strains and associated genera.</title>
        <authorList>
            <person name="Sun Z."/>
            <person name="Harris H.M."/>
            <person name="McCann A."/>
            <person name="Guo C."/>
            <person name="Argimon S."/>
            <person name="Zhang W."/>
            <person name="Yang X."/>
            <person name="Jeffery I.B."/>
            <person name="Cooney J.C."/>
            <person name="Kagawa T.F."/>
            <person name="Liu W."/>
            <person name="Song Y."/>
            <person name="Salvetti E."/>
            <person name="Wrobel A."/>
            <person name="Rasinkangas P."/>
            <person name="Parkhill J."/>
            <person name="Rea M.C."/>
            <person name="O'Sullivan O."/>
            <person name="Ritari J."/>
            <person name="Douillard F.P."/>
            <person name="Paul Ross R."/>
            <person name="Yang R."/>
            <person name="Briner A.E."/>
            <person name="Felis G.E."/>
            <person name="de Vos W.M."/>
            <person name="Barrangou R."/>
            <person name="Klaenhammer T.R."/>
            <person name="Caufield P.W."/>
            <person name="Cui Y."/>
            <person name="Zhang H."/>
            <person name="O'Toole P.W."/>
        </authorList>
    </citation>
    <scope>NUCLEOTIDE SEQUENCE [LARGE SCALE GENOMIC DNA]</scope>
    <source>
        <strain evidence="1 2">DSM 20690</strain>
    </source>
</reference>
<dbReference type="OrthoDB" id="2339329at2"/>
<dbReference type="InterPro" id="IPR017853">
    <property type="entry name" value="GH"/>
</dbReference>
<evidence type="ECO:0008006" key="3">
    <source>
        <dbReference type="Google" id="ProtNLM"/>
    </source>
</evidence>